<reference evidence="3 4" key="1">
    <citation type="submission" date="2019-06" db="EMBL/GenBank/DDBJ databases">
        <title>Draft genome of Streptomyces sedi sp. JCM16909.</title>
        <authorList>
            <person name="Klykleung N."/>
            <person name="Tanasupawat S."/>
            <person name="Kudo T."/>
            <person name="Yuki M."/>
            <person name="Ohkuma M."/>
        </authorList>
    </citation>
    <scope>NUCLEOTIDE SEQUENCE [LARGE SCALE GENOMIC DNA]</scope>
    <source>
        <strain evidence="3 4">JCM 16909</strain>
    </source>
</reference>
<dbReference type="PANTHER" id="PTHR42879:SF2">
    <property type="entry name" value="3-OXOACYL-[ACYL-CARRIER-PROTEIN] REDUCTASE FABG"/>
    <property type="match status" value="1"/>
</dbReference>
<dbReference type="OrthoDB" id="286404at2"/>
<protein>
    <submittedName>
        <fullName evidence="3">SDR family oxidoreductase</fullName>
    </submittedName>
</protein>
<dbReference type="EMBL" id="VDGT01000007">
    <property type="protein sequence ID" value="TNM30625.1"/>
    <property type="molecule type" value="Genomic_DNA"/>
</dbReference>
<dbReference type="PANTHER" id="PTHR42879">
    <property type="entry name" value="3-OXOACYL-(ACYL-CARRIER-PROTEIN) REDUCTASE"/>
    <property type="match status" value="1"/>
</dbReference>
<dbReference type="Pfam" id="PF13561">
    <property type="entry name" value="adh_short_C2"/>
    <property type="match status" value="1"/>
</dbReference>
<gene>
    <name evidence="3" type="ORF">FH715_11525</name>
</gene>
<dbReference type="FunFam" id="3.40.50.720:FF:000173">
    <property type="entry name" value="3-oxoacyl-[acyl-carrier protein] reductase"/>
    <property type="match status" value="1"/>
</dbReference>
<dbReference type="InterPro" id="IPR002347">
    <property type="entry name" value="SDR_fam"/>
</dbReference>
<dbReference type="CDD" id="cd05233">
    <property type="entry name" value="SDR_c"/>
    <property type="match status" value="1"/>
</dbReference>
<proteinExistence type="inferred from homology"/>
<dbReference type="InterPro" id="IPR036291">
    <property type="entry name" value="NAD(P)-bd_dom_sf"/>
</dbReference>
<dbReference type="InterPro" id="IPR050259">
    <property type="entry name" value="SDR"/>
</dbReference>
<keyword evidence="2" id="KW-0560">Oxidoreductase</keyword>
<dbReference type="Proteomes" id="UP000311713">
    <property type="component" value="Unassembled WGS sequence"/>
</dbReference>
<comment type="similarity">
    <text evidence="1">Belongs to the short-chain dehydrogenases/reductases (SDR) family.</text>
</comment>
<dbReference type="RefSeq" id="WP_139644097.1">
    <property type="nucleotide sequence ID" value="NZ_BAAAZS010000058.1"/>
</dbReference>
<name>A0A5C4V4P1_9ACTN</name>
<evidence type="ECO:0000256" key="2">
    <source>
        <dbReference type="ARBA" id="ARBA00023002"/>
    </source>
</evidence>
<comment type="caution">
    <text evidence="3">The sequence shown here is derived from an EMBL/GenBank/DDBJ whole genome shotgun (WGS) entry which is preliminary data.</text>
</comment>
<accession>A0A5C4V4P1</accession>
<evidence type="ECO:0000313" key="4">
    <source>
        <dbReference type="Proteomes" id="UP000311713"/>
    </source>
</evidence>
<organism evidence="3 4">
    <name type="scientific">Streptomyces sedi</name>
    <dbReference type="NCBI Taxonomy" id="555059"/>
    <lineage>
        <taxon>Bacteria</taxon>
        <taxon>Bacillati</taxon>
        <taxon>Actinomycetota</taxon>
        <taxon>Actinomycetes</taxon>
        <taxon>Kitasatosporales</taxon>
        <taxon>Streptomycetaceae</taxon>
        <taxon>Streptomyces</taxon>
    </lineage>
</organism>
<dbReference type="GO" id="GO:0016491">
    <property type="term" value="F:oxidoreductase activity"/>
    <property type="evidence" value="ECO:0007669"/>
    <property type="project" value="UniProtKB-KW"/>
</dbReference>
<sequence length="262" mass="26861">MDTALRDRVVLVSGASTGIGAATARAYGREGARVALTYRDSREKAEKVVSEIEAGGGQALAVRLDLEDLPTVEEAVATVVAAWGGVDVLVANAVRWGGDGPPDPSIRFEDVPLEEWQAMIGANLVGAAAQVRAVLPGMRSRGWGRIVLISSGVAEEGVPGPGPYGTAKSGLHGLARGLAWEAGRDGILVNVVAPGFTLTDSRPPIPPAIVERLAAGTPTRRLSDADDVAKLVLFLGSGANGNLTGELVRDGSSAARAPHVGP</sequence>
<keyword evidence="4" id="KW-1185">Reference proteome</keyword>
<evidence type="ECO:0000313" key="3">
    <source>
        <dbReference type="EMBL" id="TNM30625.1"/>
    </source>
</evidence>
<dbReference type="AlphaFoldDB" id="A0A5C4V4P1"/>
<dbReference type="PRINTS" id="PR00081">
    <property type="entry name" value="GDHRDH"/>
</dbReference>
<dbReference type="SUPFAM" id="SSF51735">
    <property type="entry name" value="NAD(P)-binding Rossmann-fold domains"/>
    <property type="match status" value="1"/>
</dbReference>
<evidence type="ECO:0000256" key="1">
    <source>
        <dbReference type="ARBA" id="ARBA00006484"/>
    </source>
</evidence>
<dbReference type="Gene3D" id="3.40.50.720">
    <property type="entry name" value="NAD(P)-binding Rossmann-like Domain"/>
    <property type="match status" value="1"/>
</dbReference>